<dbReference type="SUPFAM" id="SSF48403">
    <property type="entry name" value="Ankyrin repeat"/>
    <property type="match status" value="1"/>
</dbReference>
<comment type="caution">
    <text evidence="3">The sequence shown here is derived from an EMBL/GenBank/DDBJ whole genome shotgun (WGS) entry which is preliminary data.</text>
</comment>
<dbReference type="PROSITE" id="PS50088">
    <property type="entry name" value="ANK_REPEAT"/>
    <property type="match status" value="2"/>
</dbReference>
<dbReference type="InterPro" id="IPR051569">
    <property type="entry name" value="SHANK"/>
</dbReference>
<proteinExistence type="predicted"/>
<dbReference type="Gene3D" id="1.25.40.20">
    <property type="entry name" value="Ankyrin repeat-containing domain"/>
    <property type="match status" value="1"/>
</dbReference>
<dbReference type="GO" id="GO:0035255">
    <property type="term" value="F:ionotropic glutamate receptor binding"/>
    <property type="evidence" value="ECO:0007669"/>
    <property type="project" value="TreeGrafter"/>
</dbReference>
<evidence type="ECO:0000313" key="4">
    <source>
        <dbReference type="Proteomes" id="UP001356427"/>
    </source>
</evidence>
<dbReference type="InterPro" id="IPR002110">
    <property type="entry name" value="Ankyrin_rpt"/>
</dbReference>
<dbReference type="Pfam" id="PF12796">
    <property type="entry name" value="Ank_2"/>
    <property type="match status" value="1"/>
</dbReference>
<dbReference type="EMBL" id="JAGTTL010000007">
    <property type="protein sequence ID" value="KAK6319846.1"/>
    <property type="molecule type" value="Genomic_DNA"/>
</dbReference>
<dbReference type="AlphaFoldDB" id="A0AAN8MUU9"/>
<dbReference type="SMART" id="SM00248">
    <property type="entry name" value="ANK"/>
    <property type="match status" value="5"/>
</dbReference>
<feature type="repeat" description="ANK" evidence="1">
    <location>
        <begin position="104"/>
        <end position="136"/>
    </location>
</feature>
<dbReference type="GO" id="GO:0014069">
    <property type="term" value="C:postsynaptic density"/>
    <property type="evidence" value="ECO:0007669"/>
    <property type="project" value="TreeGrafter"/>
</dbReference>
<evidence type="ECO:0000256" key="2">
    <source>
        <dbReference type="SAM" id="SignalP"/>
    </source>
</evidence>
<feature type="signal peptide" evidence="2">
    <location>
        <begin position="1"/>
        <end position="22"/>
    </location>
</feature>
<keyword evidence="4" id="KW-1185">Reference proteome</keyword>
<dbReference type="GO" id="GO:0030160">
    <property type="term" value="F:synaptic receptor adaptor activity"/>
    <property type="evidence" value="ECO:0007669"/>
    <property type="project" value="TreeGrafter"/>
</dbReference>
<dbReference type="PANTHER" id="PTHR24135">
    <property type="entry name" value="SH3 AND MULTIPLE ANKYRIN REPEAT DOMAINS PROTEIN"/>
    <property type="match status" value="1"/>
</dbReference>
<accession>A0AAN8MUU9</accession>
<dbReference type="PANTHER" id="PTHR24135:SF17">
    <property type="entry name" value="SH3 AND MULTIPLE ANKYRIN REPEAT DOMAINS PROTEIN 2"/>
    <property type="match status" value="1"/>
</dbReference>
<feature type="chain" id="PRO_5042927136" description="SH3 and multiple ankyrin repeat domains protein 3" evidence="2">
    <location>
        <begin position="23"/>
        <end position="170"/>
    </location>
</feature>
<protein>
    <recommendedName>
        <fullName evidence="5">SH3 and multiple ankyrin repeat domains protein 3</fullName>
    </recommendedName>
</protein>
<dbReference type="Proteomes" id="UP001356427">
    <property type="component" value="Unassembled WGS sequence"/>
</dbReference>
<dbReference type="FunFam" id="1.25.40.20:FF:000048">
    <property type="entry name" value="SH3 and multiple ankyrin repeat domains protein 3"/>
    <property type="match status" value="1"/>
</dbReference>
<name>A0AAN8MUU9_9TELE</name>
<organism evidence="3 4">
    <name type="scientific">Coregonus suidteri</name>
    <dbReference type="NCBI Taxonomy" id="861788"/>
    <lineage>
        <taxon>Eukaryota</taxon>
        <taxon>Metazoa</taxon>
        <taxon>Chordata</taxon>
        <taxon>Craniata</taxon>
        <taxon>Vertebrata</taxon>
        <taxon>Euteleostomi</taxon>
        <taxon>Actinopterygii</taxon>
        <taxon>Neopterygii</taxon>
        <taxon>Teleostei</taxon>
        <taxon>Protacanthopterygii</taxon>
        <taxon>Salmoniformes</taxon>
        <taxon>Salmonidae</taxon>
        <taxon>Coregoninae</taxon>
        <taxon>Coregonus</taxon>
    </lineage>
</organism>
<dbReference type="InterPro" id="IPR036770">
    <property type="entry name" value="Ankyrin_rpt-contain_sf"/>
</dbReference>
<keyword evidence="2" id="KW-0732">Signal</keyword>
<dbReference type="GO" id="GO:0045211">
    <property type="term" value="C:postsynaptic membrane"/>
    <property type="evidence" value="ECO:0007669"/>
    <property type="project" value="TreeGrafter"/>
</dbReference>
<evidence type="ECO:0008006" key="5">
    <source>
        <dbReference type="Google" id="ProtNLM"/>
    </source>
</evidence>
<evidence type="ECO:0000256" key="1">
    <source>
        <dbReference type="PROSITE-ProRule" id="PRU00023"/>
    </source>
</evidence>
<keyword evidence="1" id="KW-0040">ANK repeat</keyword>
<dbReference type="GO" id="GO:0043197">
    <property type="term" value="C:dendritic spine"/>
    <property type="evidence" value="ECO:0007669"/>
    <property type="project" value="TreeGrafter"/>
</dbReference>
<sequence>MGNMGAAILFVLVRRLLHETRGALLDLGASPDYKDSQSLTPLYHTVLVEGDPSCCEMLLRAHATISCHDENSWHEIHQACRYGHVQHLEHLLFYGADMGVQNASGNTALHICAVYKQEHCARVLVVRGANKEVKNYRSQTPFQVAIIAGNFELAELIKNHKETDIGKLLN</sequence>
<gene>
    <name evidence="3" type="ORF">J4Q44_G00089530</name>
</gene>
<feature type="repeat" description="ANK" evidence="1">
    <location>
        <begin position="71"/>
        <end position="103"/>
    </location>
</feature>
<evidence type="ECO:0000313" key="3">
    <source>
        <dbReference type="EMBL" id="KAK6319846.1"/>
    </source>
</evidence>
<reference evidence="3 4" key="1">
    <citation type="submission" date="2021-04" db="EMBL/GenBank/DDBJ databases">
        <authorList>
            <person name="De Guttry C."/>
            <person name="Zahm M."/>
            <person name="Klopp C."/>
            <person name="Cabau C."/>
            <person name="Louis A."/>
            <person name="Berthelot C."/>
            <person name="Parey E."/>
            <person name="Roest Crollius H."/>
            <person name="Montfort J."/>
            <person name="Robinson-Rechavi M."/>
            <person name="Bucao C."/>
            <person name="Bouchez O."/>
            <person name="Gislard M."/>
            <person name="Lluch J."/>
            <person name="Milhes M."/>
            <person name="Lampietro C."/>
            <person name="Lopez Roques C."/>
            <person name="Donnadieu C."/>
            <person name="Braasch I."/>
            <person name="Desvignes T."/>
            <person name="Postlethwait J."/>
            <person name="Bobe J."/>
            <person name="Wedekind C."/>
            <person name="Guiguen Y."/>
        </authorList>
    </citation>
    <scope>NUCLEOTIDE SEQUENCE [LARGE SCALE GENOMIC DNA]</scope>
    <source>
        <strain evidence="3">Cs_M1</strain>
        <tissue evidence="3">Blood</tissue>
    </source>
</reference>